<reference evidence="4 5" key="1">
    <citation type="journal article" date="2022" name="Nat. Plants">
        <title>Genomes of leafy and leafless Platanthera orchids illuminate the evolution of mycoheterotrophy.</title>
        <authorList>
            <person name="Li M.H."/>
            <person name="Liu K.W."/>
            <person name="Li Z."/>
            <person name="Lu H.C."/>
            <person name="Ye Q.L."/>
            <person name="Zhang D."/>
            <person name="Wang J.Y."/>
            <person name="Li Y.F."/>
            <person name="Zhong Z.M."/>
            <person name="Liu X."/>
            <person name="Yu X."/>
            <person name="Liu D.K."/>
            <person name="Tu X.D."/>
            <person name="Liu B."/>
            <person name="Hao Y."/>
            <person name="Liao X.Y."/>
            <person name="Jiang Y.T."/>
            <person name="Sun W.H."/>
            <person name="Chen J."/>
            <person name="Chen Y.Q."/>
            <person name="Ai Y."/>
            <person name="Zhai J.W."/>
            <person name="Wu S.S."/>
            <person name="Zhou Z."/>
            <person name="Hsiao Y.Y."/>
            <person name="Wu W.L."/>
            <person name="Chen Y.Y."/>
            <person name="Lin Y.F."/>
            <person name="Hsu J.L."/>
            <person name="Li C.Y."/>
            <person name="Wang Z.W."/>
            <person name="Zhao X."/>
            <person name="Zhong W.Y."/>
            <person name="Ma X.K."/>
            <person name="Ma L."/>
            <person name="Huang J."/>
            <person name="Chen G.Z."/>
            <person name="Huang M.Z."/>
            <person name="Huang L."/>
            <person name="Peng D.H."/>
            <person name="Luo Y.B."/>
            <person name="Zou S.Q."/>
            <person name="Chen S.P."/>
            <person name="Lan S."/>
            <person name="Tsai W.C."/>
            <person name="Van de Peer Y."/>
            <person name="Liu Z.J."/>
        </authorList>
    </citation>
    <scope>NUCLEOTIDE SEQUENCE [LARGE SCALE GENOMIC DNA]</scope>
    <source>
        <strain evidence="4">Lor288</strain>
    </source>
</reference>
<organism evidence="4 5">
    <name type="scientific">Platanthera guangdongensis</name>
    <dbReference type="NCBI Taxonomy" id="2320717"/>
    <lineage>
        <taxon>Eukaryota</taxon>
        <taxon>Viridiplantae</taxon>
        <taxon>Streptophyta</taxon>
        <taxon>Embryophyta</taxon>
        <taxon>Tracheophyta</taxon>
        <taxon>Spermatophyta</taxon>
        <taxon>Magnoliopsida</taxon>
        <taxon>Liliopsida</taxon>
        <taxon>Asparagales</taxon>
        <taxon>Orchidaceae</taxon>
        <taxon>Orchidoideae</taxon>
        <taxon>Orchideae</taxon>
        <taxon>Orchidinae</taxon>
        <taxon>Platanthera</taxon>
    </lineage>
</organism>
<name>A0ABR2MS72_9ASPA</name>
<dbReference type="Pfam" id="PF13812">
    <property type="entry name" value="PPR_3"/>
    <property type="match status" value="1"/>
</dbReference>
<feature type="repeat" description="PPR" evidence="2">
    <location>
        <begin position="250"/>
        <end position="284"/>
    </location>
</feature>
<evidence type="ECO:0000256" key="3">
    <source>
        <dbReference type="SAM" id="MobiDB-lite"/>
    </source>
</evidence>
<feature type="repeat" description="PPR" evidence="2">
    <location>
        <begin position="215"/>
        <end position="249"/>
    </location>
</feature>
<dbReference type="PANTHER" id="PTHR47942:SF16">
    <property type="entry name" value="PENTATRICOPEPTIDE REPEAT DOMAIN CONTAINING PROTEIN-RELATED"/>
    <property type="match status" value="1"/>
</dbReference>
<sequence>MSGLRCPRRPSLPSPAVLAPPPSSPYSEDLHAPTKGEQPTADKEHLHAIAGLFTGHRPPSSSALDSAISPLLLRLSHPNSLLRALSLLPSPSSAPLLFLSALRLGSPLADHRAAGKTIHLLLRSRNLRPAIDFLLSLPYPSPLVHDAPFNALIRALAAAGHLRRAIGLFRLMPIRGIAYSSFSFNSLISALLRRSRTRAAARLFHLMLRLGVPPDAVTFNTLIRGFCLNSMLPEAFQVFRLMSRHRCDPDIVSYNTLLDGLIRAGKFAAARDLFDEMRSRSGELTPNIVSYTTLIRGFCGQLMVAEAIDLLDEMISRGLKPNEITFNTLMKGFCEAGRLDLMKKVCDEEFGFKPDICTFNTLIAAHCDSGDVEDALKVFDGLPQLKVKADSATYSTLIRGLCSTGNCEKAERLVDDLLEKNVLRRAGSYIPIMAAYNPLFEYLCDCGKTKKARKVLRELIEGRAIVDPIAFKTIILGHCKEGAFMKGYNLLVSMVMRDLKPDYESCQELLTGFISKGNIRLAFEVLKRLLDIGHRPGTEHIHSVLSGLLKMDSCANEAADLIFTMVERKIRHNIDLSTDVIHKLFGNGFNERALGILQLLYESGYCVKMEKLVRILCHEGRFLEARDLSLFSLEKKERLNPQVLCVVVNGLCDVERASEAFDLFYNMLEARDISTLIPGKSDFSGCMNSLRLALEKTSMLKEAEFVSRQISANDV</sequence>
<evidence type="ECO:0000256" key="2">
    <source>
        <dbReference type="PROSITE-ProRule" id="PRU00708"/>
    </source>
</evidence>
<comment type="caution">
    <text evidence="4">The sequence shown here is derived from an EMBL/GenBank/DDBJ whole genome shotgun (WGS) entry which is preliminary data.</text>
</comment>
<proteinExistence type="predicted"/>
<keyword evidence="1" id="KW-0677">Repeat</keyword>
<feature type="compositionally biased region" description="Pro residues" evidence="3">
    <location>
        <begin position="10"/>
        <end position="24"/>
    </location>
</feature>
<feature type="repeat" description="PPR" evidence="2">
    <location>
        <begin position="355"/>
        <end position="389"/>
    </location>
</feature>
<gene>
    <name evidence="4" type="ORF">KSP40_PGU013919</name>
</gene>
<feature type="region of interest" description="Disordered" evidence="3">
    <location>
        <begin position="1"/>
        <end position="41"/>
    </location>
</feature>
<dbReference type="Pfam" id="PF13041">
    <property type="entry name" value="PPR_2"/>
    <property type="match status" value="3"/>
</dbReference>
<dbReference type="Proteomes" id="UP001412067">
    <property type="component" value="Unassembled WGS sequence"/>
</dbReference>
<evidence type="ECO:0000256" key="1">
    <source>
        <dbReference type="ARBA" id="ARBA00022737"/>
    </source>
</evidence>
<feature type="repeat" description="PPR" evidence="2">
    <location>
        <begin position="467"/>
        <end position="501"/>
    </location>
</feature>
<feature type="repeat" description="PPR" evidence="2">
    <location>
        <begin position="390"/>
        <end position="424"/>
    </location>
</feature>
<dbReference type="InterPro" id="IPR011990">
    <property type="entry name" value="TPR-like_helical_dom_sf"/>
</dbReference>
<evidence type="ECO:0000313" key="5">
    <source>
        <dbReference type="Proteomes" id="UP001412067"/>
    </source>
</evidence>
<dbReference type="Pfam" id="PF01535">
    <property type="entry name" value="PPR"/>
    <property type="match status" value="3"/>
</dbReference>
<dbReference type="InterPro" id="IPR051222">
    <property type="entry name" value="PPR/CCM1_RNA-binding"/>
</dbReference>
<dbReference type="EMBL" id="JBBWWR010000005">
    <property type="protein sequence ID" value="KAK8967005.1"/>
    <property type="molecule type" value="Genomic_DNA"/>
</dbReference>
<dbReference type="PANTHER" id="PTHR47942">
    <property type="entry name" value="TETRATRICOPEPTIDE REPEAT (TPR)-LIKE SUPERFAMILY PROTEIN-RELATED"/>
    <property type="match status" value="1"/>
</dbReference>
<accession>A0ABR2MS72</accession>
<dbReference type="NCBIfam" id="TIGR00756">
    <property type="entry name" value="PPR"/>
    <property type="match status" value="8"/>
</dbReference>
<dbReference type="PROSITE" id="PS51375">
    <property type="entry name" value="PPR"/>
    <property type="match status" value="7"/>
</dbReference>
<feature type="repeat" description="PPR" evidence="2">
    <location>
        <begin position="180"/>
        <end position="214"/>
    </location>
</feature>
<feature type="repeat" description="PPR" evidence="2">
    <location>
        <begin position="287"/>
        <end position="321"/>
    </location>
</feature>
<dbReference type="Gene3D" id="1.25.40.10">
    <property type="entry name" value="Tetratricopeptide repeat domain"/>
    <property type="match status" value="5"/>
</dbReference>
<protein>
    <submittedName>
        <fullName evidence="4">Pentatricopeptide repeat-containing protein</fullName>
    </submittedName>
</protein>
<evidence type="ECO:0000313" key="4">
    <source>
        <dbReference type="EMBL" id="KAK8967005.1"/>
    </source>
</evidence>
<dbReference type="InterPro" id="IPR002885">
    <property type="entry name" value="PPR_rpt"/>
</dbReference>
<feature type="compositionally biased region" description="Basic and acidic residues" evidence="3">
    <location>
        <begin position="28"/>
        <end position="41"/>
    </location>
</feature>
<keyword evidence="5" id="KW-1185">Reference proteome</keyword>